<keyword evidence="3" id="KW-1185">Reference proteome</keyword>
<dbReference type="EMBL" id="JBHSBN010000010">
    <property type="protein sequence ID" value="MFC4107562.1"/>
    <property type="molecule type" value="Genomic_DNA"/>
</dbReference>
<feature type="signal peptide" evidence="1">
    <location>
        <begin position="1"/>
        <end position="24"/>
    </location>
</feature>
<accession>A0ABV8KNB3</accession>
<organism evidence="2 3">
    <name type="scientific">Micromonospora zhanjiangensis</name>
    <dbReference type="NCBI Taxonomy" id="1522057"/>
    <lineage>
        <taxon>Bacteria</taxon>
        <taxon>Bacillati</taxon>
        <taxon>Actinomycetota</taxon>
        <taxon>Actinomycetes</taxon>
        <taxon>Micromonosporales</taxon>
        <taxon>Micromonosporaceae</taxon>
        <taxon>Micromonospora</taxon>
    </lineage>
</organism>
<keyword evidence="1" id="KW-0732">Signal</keyword>
<name>A0ABV8KNB3_9ACTN</name>
<dbReference type="RefSeq" id="WP_377546625.1">
    <property type="nucleotide sequence ID" value="NZ_JBHSBN010000010.1"/>
</dbReference>
<comment type="caution">
    <text evidence="2">The sequence shown here is derived from an EMBL/GenBank/DDBJ whole genome shotgun (WGS) entry which is preliminary data.</text>
</comment>
<reference evidence="3" key="1">
    <citation type="journal article" date="2019" name="Int. J. Syst. Evol. Microbiol.">
        <title>The Global Catalogue of Microorganisms (GCM) 10K type strain sequencing project: providing services to taxonomists for standard genome sequencing and annotation.</title>
        <authorList>
            <consortium name="The Broad Institute Genomics Platform"/>
            <consortium name="The Broad Institute Genome Sequencing Center for Infectious Disease"/>
            <person name="Wu L."/>
            <person name="Ma J."/>
        </authorList>
    </citation>
    <scope>NUCLEOTIDE SEQUENCE [LARGE SCALE GENOMIC DNA]</scope>
    <source>
        <strain evidence="3">2902at01</strain>
    </source>
</reference>
<feature type="chain" id="PRO_5046713085" evidence="1">
    <location>
        <begin position="25"/>
        <end position="220"/>
    </location>
</feature>
<evidence type="ECO:0000313" key="3">
    <source>
        <dbReference type="Proteomes" id="UP001595868"/>
    </source>
</evidence>
<protein>
    <submittedName>
        <fullName evidence="2">Uncharacterized protein</fullName>
    </submittedName>
</protein>
<dbReference type="Proteomes" id="UP001595868">
    <property type="component" value="Unassembled WGS sequence"/>
</dbReference>
<gene>
    <name evidence="2" type="ORF">ACFOX0_16735</name>
</gene>
<evidence type="ECO:0000256" key="1">
    <source>
        <dbReference type="SAM" id="SignalP"/>
    </source>
</evidence>
<sequence>MRRRNVLLTALVAMAALLSAPGTAAAAKAPSATTAQVAAAAGRIVNHRHSAADLALVRSRPEIARTVPDPAGPTVSVRSTGFTLATGAGAPTGKAGPTGTNGVALLAENCAGAIEVGVQYISILGNIIWQWWHHVEACSDNVNVTRFLSRRDFLRIADGTVEFLELVQNVQGATPRAWTTSTVQRHLKQCSIPAIPCTNDYPWITVTLYADHTYTWKWGG</sequence>
<evidence type="ECO:0000313" key="2">
    <source>
        <dbReference type="EMBL" id="MFC4107562.1"/>
    </source>
</evidence>
<proteinExistence type="predicted"/>